<sequence>MAENPDLSTRGEIAPNHVRRRRRGLLGRVLRRIAWLLALLVIAPFALLPLYRAVDPPVTTVMVLKRIGGAPIDQTWVPMAEISPRLVRAVMMAEDARFCAHSGIDWIEMRNALSDAEDGGRVRGASTITMQLVKNLFLSTGRSYLRKAFEIPLAAYADVVLGKRRTMEIYLNVVEWGPGVYGAEAAARHHFGISAKALSATQAARLAAVLPAPLARDPAKPGRGTRVAASRIAARAAKAGAYDDCVLD</sequence>
<dbReference type="AlphaFoldDB" id="A0A964T5W7"/>
<feature type="domain" description="Glycosyl transferase family 51" evidence="12">
    <location>
        <begin position="70"/>
        <end position="223"/>
    </location>
</feature>
<evidence type="ECO:0000256" key="7">
    <source>
        <dbReference type="ARBA" id="ARBA00022984"/>
    </source>
</evidence>
<comment type="catalytic activity">
    <reaction evidence="11">
        <text>[GlcNAc-(1-&gt;4)-Mur2Ac(oyl-L-Ala-gamma-D-Glu-L-Lys-D-Ala-D-Ala)](n)-di-trans,octa-cis-undecaprenyl diphosphate + beta-D-GlcNAc-(1-&gt;4)-Mur2Ac(oyl-L-Ala-gamma-D-Glu-L-Lys-D-Ala-D-Ala)-di-trans,octa-cis-undecaprenyl diphosphate = [GlcNAc-(1-&gt;4)-Mur2Ac(oyl-L-Ala-gamma-D-Glu-L-Lys-D-Ala-D-Ala)](n+1)-di-trans,octa-cis-undecaprenyl diphosphate + di-trans,octa-cis-undecaprenyl diphosphate + H(+)</text>
        <dbReference type="Rhea" id="RHEA:23708"/>
        <dbReference type="Rhea" id="RHEA-COMP:9602"/>
        <dbReference type="Rhea" id="RHEA-COMP:9603"/>
        <dbReference type="ChEBI" id="CHEBI:15378"/>
        <dbReference type="ChEBI" id="CHEBI:58405"/>
        <dbReference type="ChEBI" id="CHEBI:60033"/>
        <dbReference type="ChEBI" id="CHEBI:78435"/>
        <dbReference type="EC" id="2.4.99.28"/>
    </reaction>
</comment>
<dbReference type="GO" id="GO:0008360">
    <property type="term" value="P:regulation of cell shape"/>
    <property type="evidence" value="ECO:0007669"/>
    <property type="project" value="UniProtKB-KW"/>
</dbReference>
<organism evidence="13 14">
    <name type="scientific">Propylenella binzhouense</name>
    <dbReference type="NCBI Taxonomy" id="2555902"/>
    <lineage>
        <taxon>Bacteria</taxon>
        <taxon>Pseudomonadati</taxon>
        <taxon>Pseudomonadota</taxon>
        <taxon>Alphaproteobacteria</taxon>
        <taxon>Hyphomicrobiales</taxon>
        <taxon>Propylenellaceae</taxon>
        <taxon>Propylenella</taxon>
    </lineage>
</organism>
<dbReference type="EMBL" id="SPKJ01000056">
    <property type="protein sequence ID" value="MYZ48999.1"/>
    <property type="molecule type" value="Genomic_DNA"/>
</dbReference>
<dbReference type="InterPro" id="IPR036950">
    <property type="entry name" value="PBP_transglycosylase"/>
</dbReference>
<dbReference type="HAMAP" id="MF_00766">
    <property type="entry name" value="PGT_MtgA"/>
    <property type="match status" value="1"/>
</dbReference>
<dbReference type="GO" id="GO:0009252">
    <property type="term" value="P:peptidoglycan biosynthetic process"/>
    <property type="evidence" value="ECO:0007669"/>
    <property type="project" value="UniProtKB-UniRule"/>
</dbReference>
<proteinExistence type="inferred from homology"/>
<name>A0A964T5W7_9HYPH</name>
<comment type="pathway">
    <text evidence="11">Cell wall biogenesis; peptidoglycan biosynthesis.</text>
</comment>
<keyword evidence="3 11" id="KW-0328">Glycosyltransferase</keyword>
<keyword evidence="4 11" id="KW-0808">Transferase</keyword>
<keyword evidence="1 11" id="KW-1003">Cell membrane</keyword>
<evidence type="ECO:0000313" key="14">
    <source>
        <dbReference type="Proteomes" id="UP000773614"/>
    </source>
</evidence>
<keyword evidence="7 11" id="KW-0573">Peptidoglycan synthesis</keyword>
<dbReference type="GO" id="GO:0071555">
    <property type="term" value="P:cell wall organization"/>
    <property type="evidence" value="ECO:0007669"/>
    <property type="project" value="UniProtKB-KW"/>
</dbReference>
<dbReference type="PANTHER" id="PTHR30400">
    <property type="entry name" value="MONOFUNCTIONAL BIOSYNTHETIC PEPTIDOGLYCAN TRANSGLYCOSYLASE"/>
    <property type="match status" value="1"/>
</dbReference>
<accession>A0A964T5W7</accession>
<evidence type="ECO:0000256" key="9">
    <source>
        <dbReference type="ARBA" id="ARBA00023136"/>
    </source>
</evidence>
<keyword evidence="10 11" id="KW-0961">Cell wall biogenesis/degradation</keyword>
<feature type="transmembrane region" description="Helical" evidence="11">
    <location>
        <begin position="29"/>
        <end position="51"/>
    </location>
</feature>
<gene>
    <name evidence="11 13" type="primary">mtgA</name>
    <name evidence="13" type="ORF">E4O86_14885</name>
</gene>
<dbReference type="GO" id="GO:0005886">
    <property type="term" value="C:plasma membrane"/>
    <property type="evidence" value="ECO:0007669"/>
    <property type="project" value="UniProtKB-SubCell"/>
</dbReference>
<dbReference type="InterPro" id="IPR023346">
    <property type="entry name" value="Lysozyme-like_dom_sf"/>
</dbReference>
<comment type="caution">
    <text evidence="13">The sequence shown here is derived from an EMBL/GenBank/DDBJ whole genome shotgun (WGS) entry which is preliminary data.</text>
</comment>
<dbReference type="GO" id="GO:0016763">
    <property type="term" value="F:pentosyltransferase activity"/>
    <property type="evidence" value="ECO:0007669"/>
    <property type="project" value="InterPro"/>
</dbReference>
<keyword evidence="2 11" id="KW-0997">Cell inner membrane</keyword>
<evidence type="ECO:0000256" key="10">
    <source>
        <dbReference type="ARBA" id="ARBA00023316"/>
    </source>
</evidence>
<dbReference type="SUPFAM" id="SSF53955">
    <property type="entry name" value="Lysozyme-like"/>
    <property type="match status" value="1"/>
</dbReference>
<dbReference type="Proteomes" id="UP000773614">
    <property type="component" value="Unassembled WGS sequence"/>
</dbReference>
<evidence type="ECO:0000256" key="4">
    <source>
        <dbReference type="ARBA" id="ARBA00022679"/>
    </source>
</evidence>
<dbReference type="InterPro" id="IPR001264">
    <property type="entry name" value="Glyco_trans_51"/>
</dbReference>
<evidence type="ECO:0000259" key="12">
    <source>
        <dbReference type="Pfam" id="PF00912"/>
    </source>
</evidence>
<evidence type="ECO:0000256" key="3">
    <source>
        <dbReference type="ARBA" id="ARBA00022676"/>
    </source>
</evidence>
<comment type="subcellular location">
    <subcellularLocation>
        <location evidence="11">Cell inner membrane</location>
        <topology evidence="11">Single-pass membrane protein</topology>
    </subcellularLocation>
</comment>
<keyword evidence="14" id="KW-1185">Reference proteome</keyword>
<evidence type="ECO:0000256" key="5">
    <source>
        <dbReference type="ARBA" id="ARBA00022692"/>
    </source>
</evidence>
<comment type="similarity">
    <text evidence="11">Belongs to the glycosyltransferase 51 family.</text>
</comment>
<evidence type="ECO:0000256" key="1">
    <source>
        <dbReference type="ARBA" id="ARBA00022475"/>
    </source>
</evidence>
<keyword evidence="9 11" id="KW-0472">Membrane</keyword>
<dbReference type="NCBIfam" id="TIGR02070">
    <property type="entry name" value="mono_pep_trsgly"/>
    <property type="match status" value="1"/>
</dbReference>
<evidence type="ECO:0000256" key="8">
    <source>
        <dbReference type="ARBA" id="ARBA00022989"/>
    </source>
</evidence>
<evidence type="ECO:0000256" key="2">
    <source>
        <dbReference type="ARBA" id="ARBA00022519"/>
    </source>
</evidence>
<evidence type="ECO:0000313" key="13">
    <source>
        <dbReference type="EMBL" id="MYZ48999.1"/>
    </source>
</evidence>
<dbReference type="GO" id="GO:0008955">
    <property type="term" value="F:peptidoglycan glycosyltransferase activity"/>
    <property type="evidence" value="ECO:0007669"/>
    <property type="project" value="UniProtKB-UniRule"/>
</dbReference>
<dbReference type="InterPro" id="IPR011812">
    <property type="entry name" value="Pep_trsgly"/>
</dbReference>
<comment type="function">
    <text evidence="11">Peptidoglycan polymerase that catalyzes glycan chain elongation from lipid-linked precursors.</text>
</comment>
<keyword evidence="5 11" id="KW-0812">Transmembrane</keyword>
<evidence type="ECO:0000256" key="6">
    <source>
        <dbReference type="ARBA" id="ARBA00022960"/>
    </source>
</evidence>
<protein>
    <recommendedName>
        <fullName evidence="11">Biosynthetic peptidoglycan transglycosylase</fullName>
        <ecNumber evidence="11">2.4.99.28</ecNumber>
    </recommendedName>
    <alternativeName>
        <fullName evidence="11">Glycan polymerase</fullName>
    </alternativeName>
    <alternativeName>
        <fullName evidence="11">Peptidoglycan glycosyltransferase MtgA</fullName>
        <shortName evidence="11">PGT</shortName>
    </alternativeName>
</protein>
<dbReference type="GO" id="GO:0009274">
    <property type="term" value="C:peptidoglycan-based cell wall"/>
    <property type="evidence" value="ECO:0007669"/>
    <property type="project" value="InterPro"/>
</dbReference>
<keyword evidence="8 11" id="KW-1133">Transmembrane helix</keyword>
<dbReference type="Pfam" id="PF00912">
    <property type="entry name" value="Transgly"/>
    <property type="match status" value="1"/>
</dbReference>
<dbReference type="EC" id="2.4.99.28" evidence="11"/>
<dbReference type="OrthoDB" id="9766909at2"/>
<evidence type="ECO:0000256" key="11">
    <source>
        <dbReference type="HAMAP-Rule" id="MF_00766"/>
    </source>
</evidence>
<keyword evidence="6 11" id="KW-0133">Cell shape</keyword>
<dbReference type="Gene3D" id="1.10.3810.10">
    <property type="entry name" value="Biosynthetic peptidoglycan transglycosylase-like"/>
    <property type="match status" value="1"/>
</dbReference>
<dbReference type="PANTHER" id="PTHR30400:SF0">
    <property type="entry name" value="BIOSYNTHETIC PEPTIDOGLYCAN TRANSGLYCOSYLASE"/>
    <property type="match status" value="1"/>
</dbReference>
<reference evidence="13" key="1">
    <citation type="submission" date="2019-03" db="EMBL/GenBank/DDBJ databases">
        <title>Afifella sp. nov., isolated from activated sludge.</title>
        <authorList>
            <person name="Li Q."/>
            <person name="Liu Y."/>
        </authorList>
    </citation>
    <scope>NUCLEOTIDE SEQUENCE</scope>
    <source>
        <strain evidence="13">L72</strain>
    </source>
</reference>